<dbReference type="Proteomes" id="UP000515312">
    <property type="component" value="Chromosome"/>
</dbReference>
<dbReference type="EMBL" id="CP060394">
    <property type="protein sequence ID" value="QNI32518.1"/>
    <property type="molecule type" value="Genomic_DNA"/>
</dbReference>
<gene>
    <name evidence="2" type="ORF">H7849_00340</name>
</gene>
<accession>A0A7G8BIZ8</accession>
<sequence length="338" mass="37672">MSGGIRQTSVMRKQLLAFSVFLLMVPLAIAQKNVPHGAKGTVVHIANLYVQADESANRVSSITPGRELVIAEHSGKWLRVFANTDVEVVTSSDAPVFGNETNAQPISGWIIDKGVVTADTPKGDEILFGEAVSTEILASQSHPPPDAAQSARRLYRMVVDLFPQSPRAAEAMWRAADIRWQLQKEDAFSRPSAHEKENYLREQMDETEMKKIQKLYPQTKWADLAAFEMIDNKICGDWQGSEKCPEKEAEIYTKYADDHPNSPKAAQALYQAAWREASAGDMFQSDNEDKKSEEARARAKDLAGRVQTKYSDSDYAARAAGLVYKMEQQIPIYGSDRE</sequence>
<organism evidence="2 3">
    <name type="scientific">Alloacidobacterium dinghuense</name>
    <dbReference type="NCBI Taxonomy" id="2763107"/>
    <lineage>
        <taxon>Bacteria</taxon>
        <taxon>Pseudomonadati</taxon>
        <taxon>Acidobacteriota</taxon>
        <taxon>Terriglobia</taxon>
        <taxon>Terriglobales</taxon>
        <taxon>Acidobacteriaceae</taxon>
        <taxon>Alloacidobacterium</taxon>
    </lineage>
</organism>
<dbReference type="RefSeq" id="WP_186743472.1">
    <property type="nucleotide sequence ID" value="NZ_CP060394.1"/>
</dbReference>
<evidence type="ECO:0000313" key="3">
    <source>
        <dbReference type="Proteomes" id="UP000515312"/>
    </source>
</evidence>
<dbReference type="AlphaFoldDB" id="A0A7G8BIZ8"/>
<reference evidence="2 3" key="1">
    <citation type="submission" date="2020-08" db="EMBL/GenBank/DDBJ databases">
        <title>Edaphobacter telluris sp. nov. and Acidobacterium dinghuensis sp. nov., two acidobacteria isolated from forest soil.</title>
        <authorList>
            <person name="Fu J."/>
            <person name="Qiu L."/>
        </authorList>
    </citation>
    <scope>NUCLEOTIDE SEQUENCE [LARGE SCALE GENOMIC DNA]</scope>
    <source>
        <strain evidence="2">4Y35</strain>
    </source>
</reference>
<keyword evidence="3" id="KW-1185">Reference proteome</keyword>
<protein>
    <submittedName>
        <fullName evidence="2">Uncharacterized protein</fullName>
    </submittedName>
</protein>
<evidence type="ECO:0000313" key="2">
    <source>
        <dbReference type="EMBL" id="QNI32518.1"/>
    </source>
</evidence>
<feature type="region of interest" description="Disordered" evidence="1">
    <location>
        <begin position="281"/>
        <end position="303"/>
    </location>
</feature>
<name>A0A7G8BIZ8_9BACT</name>
<evidence type="ECO:0000256" key="1">
    <source>
        <dbReference type="SAM" id="MobiDB-lite"/>
    </source>
</evidence>
<proteinExistence type="predicted"/>
<feature type="compositionally biased region" description="Basic and acidic residues" evidence="1">
    <location>
        <begin position="287"/>
        <end position="303"/>
    </location>
</feature>
<dbReference type="InterPro" id="IPR011990">
    <property type="entry name" value="TPR-like_helical_dom_sf"/>
</dbReference>
<dbReference type="Gene3D" id="1.25.40.10">
    <property type="entry name" value="Tetratricopeptide repeat domain"/>
    <property type="match status" value="1"/>
</dbReference>
<dbReference type="KEGG" id="adin:H7849_00340"/>